<dbReference type="PANTHER" id="PTHR16950:SF16">
    <property type="entry name" value="ZINC TRANSPORTER ZIP13"/>
    <property type="match status" value="1"/>
</dbReference>
<evidence type="ECO:0000313" key="6">
    <source>
        <dbReference type="EMBL" id="OGI67111.1"/>
    </source>
</evidence>
<evidence type="ECO:0000256" key="4">
    <source>
        <dbReference type="ARBA" id="ARBA00023136"/>
    </source>
</evidence>
<accession>A0A1F6VBS1</accession>
<dbReference type="Proteomes" id="UP000179076">
    <property type="component" value="Unassembled WGS sequence"/>
</dbReference>
<keyword evidence="3 5" id="KW-1133">Transmembrane helix</keyword>
<keyword evidence="2 5" id="KW-0812">Transmembrane</keyword>
<evidence type="ECO:0000256" key="1">
    <source>
        <dbReference type="ARBA" id="ARBA00004141"/>
    </source>
</evidence>
<feature type="transmembrane region" description="Helical" evidence="5">
    <location>
        <begin position="147"/>
        <end position="167"/>
    </location>
</feature>
<dbReference type="EMBL" id="MFSP01000067">
    <property type="protein sequence ID" value="OGI67111.1"/>
    <property type="molecule type" value="Genomic_DNA"/>
</dbReference>
<dbReference type="Pfam" id="PF02535">
    <property type="entry name" value="Zip"/>
    <property type="match status" value="1"/>
</dbReference>
<comment type="caution">
    <text evidence="6">The sequence shown here is derived from an EMBL/GenBank/DDBJ whole genome shotgun (WGS) entry which is preliminary data.</text>
</comment>
<proteinExistence type="predicted"/>
<evidence type="ECO:0000256" key="3">
    <source>
        <dbReference type="ARBA" id="ARBA00022989"/>
    </source>
</evidence>
<feature type="transmembrane region" description="Helical" evidence="5">
    <location>
        <begin position="173"/>
        <end position="194"/>
    </location>
</feature>
<gene>
    <name evidence="6" type="ORF">A2W18_03100</name>
</gene>
<evidence type="ECO:0000256" key="5">
    <source>
        <dbReference type="SAM" id="Phobius"/>
    </source>
</evidence>
<dbReference type="InterPro" id="IPR003689">
    <property type="entry name" value="ZIP"/>
</dbReference>
<feature type="transmembrane region" description="Helical" evidence="5">
    <location>
        <begin position="23"/>
        <end position="42"/>
    </location>
</feature>
<feature type="transmembrane region" description="Helical" evidence="5">
    <location>
        <begin position="206"/>
        <end position="226"/>
    </location>
</feature>
<evidence type="ECO:0000256" key="2">
    <source>
        <dbReference type="ARBA" id="ARBA00022692"/>
    </source>
</evidence>
<sequence>AIGTLLGAAFLGLLPHALETEGVSAYSVALTVLIALLVFFTLEKMVIWRHCHVYDCEAHGGTATPAGTHFHADHVERARTAAAGSLILVGDGVHNMVDGVLIAAAFITDVNLGIVTSVAVITHEIPQELGDFAVLLKSGFKPARAMIYNLLSGLTMVVGGVVAYFSLSFAQAAVPYVLAVAAASFIYIAVADLIPGLHRRPEFSATFQQLTLIGFGVIVIVLAEGITHGG</sequence>
<comment type="subcellular location">
    <subcellularLocation>
        <location evidence="1">Membrane</location>
        <topology evidence="1">Multi-pass membrane protein</topology>
    </subcellularLocation>
</comment>
<dbReference type="GO" id="GO:0005385">
    <property type="term" value="F:zinc ion transmembrane transporter activity"/>
    <property type="evidence" value="ECO:0007669"/>
    <property type="project" value="TreeGrafter"/>
</dbReference>
<reference evidence="6 7" key="1">
    <citation type="journal article" date="2016" name="Nat. Commun.">
        <title>Thousands of microbial genomes shed light on interconnected biogeochemical processes in an aquifer system.</title>
        <authorList>
            <person name="Anantharaman K."/>
            <person name="Brown C.T."/>
            <person name="Hug L.A."/>
            <person name="Sharon I."/>
            <person name="Castelle C.J."/>
            <person name="Probst A.J."/>
            <person name="Thomas B.C."/>
            <person name="Singh A."/>
            <person name="Wilkins M.J."/>
            <person name="Karaoz U."/>
            <person name="Brodie E.L."/>
            <person name="Williams K.H."/>
            <person name="Hubbard S.S."/>
            <person name="Banfield J.F."/>
        </authorList>
    </citation>
    <scope>NUCLEOTIDE SEQUENCE [LARGE SCALE GENOMIC DNA]</scope>
</reference>
<dbReference type="AlphaFoldDB" id="A0A1F6VBS1"/>
<dbReference type="GO" id="GO:0006882">
    <property type="term" value="P:intracellular zinc ion homeostasis"/>
    <property type="evidence" value="ECO:0007669"/>
    <property type="project" value="TreeGrafter"/>
</dbReference>
<evidence type="ECO:0000313" key="7">
    <source>
        <dbReference type="Proteomes" id="UP000179076"/>
    </source>
</evidence>
<keyword evidence="4 5" id="KW-0472">Membrane</keyword>
<organism evidence="6 7">
    <name type="scientific">Candidatus Muproteobacteria bacterium RBG_16_60_9</name>
    <dbReference type="NCBI Taxonomy" id="1817755"/>
    <lineage>
        <taxon>Bacteria</taxon>
        <taxon>Pseudomonadati</taxon>
        <taxon>Pseudomonadota</taxon>
        <taxon>Candidatus Muproteobacteria</taxon>
    </lineage>
</organism>
<dbReference type="PANTHER" id="PTHR16950">
    <property type="entry name" value="ZINC TRANSPORTER SLC39A7 HISTIDINE-RICH MEMBRANE PROTEIN KE4"/>
    <property type="match status" value="1"/>
</dbReference>
<name>A0A1F6VBS1_9PROT</name>
<dbReference type="GO" id="GO:0016020">
    <property type="term" value="C:membrane"/>
    <property type="evidence" value="ECO:0007669"/>
    <property type="project" value="UniProtKB-SubCell"/>
</dbReference>
<feature type="non-terminal residue" evidence="6">
    <location>
        <position position="1"/>
    </location>
</feature>
<protein>
    <submittedName>
        <fullName evidence="6">ZIP zinc transporter</fullName>
    </submittedName>
</protein>